<dbReference type="AlphaFoldDB" id="D0MFF2"/>
<keyword evidence="1" id="KW-0812">Transmembrane</keyword>
<evidence type="ECO:0000313" key="2">
    <source>
        <dbReference type="EMBL" id="ACY47479.1"/>
    </source>
</evidence>
<organism evidence="2 3">
    <name type="scientific">Rhodothermus marinus (strain ATCC 43812 / DSM 4252 / R-10)</name>
    <name type="common">Rhodothermus obamensis</name>
    <dbReference type="NCBI Taxonomy" id="518766"/>
    <lineage>
        <taxon>Bacteria</taxon>
        <taxon>Pseudomonadati</taxon>
        <taxon>Rhodothermota</taxon>
        <taxon>Rhodothermia</taxon>
        <taxon>Rhodothermales</taxon>
        <taxon>Rhodothermaceae</taxon>
        <taxon>Rhodothermus</taxon>
    </lineage>
</organism>
<dbReference type="HOGENOM" id="CLU_1293558_0_0_10"/>
<protein>
    <submittedName>
        <fullName evidence="2">Uncharacterized protein</fullName>
    </submittedName>
</protein>
<dbReference type="Proteomes" id="UP000002221">
    <property type="component" value="Chromosome"/>
</dbReference>
<dbReference type="EMBL" id="CP001807">
    <property type="protein sequence ID" value="ACY47479.1"/>
    <property type="molecule type" value="Genomic_DNA"/>
</dbReference>
<proteinExistence type="predicted"/>
<evidence type="ECO:0000256" key="1">
    <source>
        <dbReference type="SAM" id="Phobius"/>
    </source>
</evidence>
<feature type="transmembrane region" description="Helical" evidence="1">
    <location>
        <begin position="80"/>
        <end position="101"/>
    </location>
</feature>
<keyword evidence="1" id="KW-0472">Membrane</keyword>
<dbReference type="STRING" id="518766.Rmar_0579"/>
<feature type="transmembrane region" description="Helical" evidence="1">
    <location>
        <begin position="56"/>
        <end position="74"/>
    </location>
</feature>
<feature type="transmembrane region" description="Helical" evidence="1">
    <location>
        <begin position="108"/>
        <end position="130"/>
    </location>
</feature>
<feature type="transmembrane region" description="Helical" evidence="1">
    <location>
        <begin position="136"/>
        <end position="152"/>
    </location>
</feature>
<sequence>MTSAAGQRTEYYVDTPRGLFTAAGHWFRTTEALLQAYAGPLLEKEPLDRLLRQADVWLALPSLLVLWALLPLLWGSGPAVAVGVALALYLLGHLLLPLLILRPLTPILTLLANPWLQGAAYVAGLTALAWSGRLPAVWMGLAGFVLVRWGLLDRLLRPLLDRLHAALYPLPLPDQVLRTLILRAALAHRVALPELQAMEQEVLRRLRQLPWNRN</sequence>
<keyword evidence="3" id="KW-1185">Reference proteome</keyword>
<evidence type="ECO:0000313" key="3">
    <source>
        <dbReference type="Proteomes" id="UP000002221"/>
    </source>
</evidence>
<dbReference type="KEGG" id="rmr:Rmar_0579"/>
<keyword evidence="1" id="KW-1133">Transmembrane helix</keyword>
<reference evidence="2 3" key="1">
    <citation type="journal article" date="2009" name="Stand. Genomic Sci.">
        <title>Complete genome sequence of Rhodothermus marinus type strain (R-10).</title>
        <authorList>
            <person name="Nolan M."/>
            <person name="Tindall B.J."/>
            <person name="Pomrenke H."/>
            <person name="Lapidus A."/>
            <person name="Copeland A."/>
            <person name="Glavina Del Rio T."/>
            <person name="Lucas S."/>
            <person name="Chen F."/>
            <person name="Tice H."/>
            <person name="Cheng J.F."/>
            <person name="Saunders E."/>
            <person name="Han C."/>
            <person name="Bruce D."/>
            <person name="Goodwin L."/>
            <person name="Chain P."/>
            <person name="Pitluck S."/>
            <person name="Ovchinikova G."/>
            <person name="Pati A."/>
            <person name="Ivanova N."/>
            <person name="Mavromatis K."/>
            <person name="Chen A."/>
            <person name="Palaniappan K."/>
            <person name="Land M."/>
            <person name="Hauser L."/>
            <person name="Chang Y.J."/>
            <person name="Jeffries C.D."/>
            <person name="Brettin T."/>
            <person name="Goker M."/>
            <person name="Bristow J."/>
            <person name="Eisen J.A."/>
            <person name="Markowitz V."/>
            <person name="Hugenholtz P."/>
            <person name="Kyrpides N.C."/>
            <person name="Klenk H.P."/>
            <person name="Detter J.C."/>
        </authorList>
    </citation>
    <scope>NUCLEOTIDE SEQUENCE [LARGE SCALE GENOMIC DNA]</scope>
    <source>
        <strain evidence="3">ATCC 43812 / DSM 4252 / R-10</strain>
    </source>
</reference>
<dbReference type="eggNOG" id="ENOG502ZJKP">
    <property type="taxonomic scope" value="Bacteria"/>
</dbReference>
<dbReference type="RefSeq" id="WP_012843091.1">
    <property type="nucleotide sequence ID" value="NC_013501.1"/>
</dbReference>
<dbReference type="OrthoDB" id="1494552at2"/>
<name>D0MFF2_RHOM4</name>
<accession>D0MFF2</accession>
<gene>
    <name evidence="2" type="ordered locus">Rmar_0579</name>
</gene>